<protein>
    <submittedName>
        <fullName evidence="1">Uncharacterized protein</fullName>
    </submittedName>
</protein>
<name>A0A834HZL8_RHYFE</name>
<organism evidence="1 2">
    <name type="scientific">Rhynchophorus ferrugineus</name>
    <name type="common">Red palm weevil</name>
    <name type="synonym">Curculio ferrugineus</name>
    <dbReference type="NCBI Taxonomy" id="354439"/>
    <lineage>
        <taxon>Eukaryota</taxon>
        <taxon>Metazoa</taxon>
        <taxon>Ecdysozoa</taxon>
        <taxon>Arthropoda</taxon>
        <taxon>Hexapoda</taxon>
        <taxon>Insecta</taxon>
        <taxon>Pterygota</taxon>
        <taxon>Neoptera</taxon>
        <taxon>Endopterygota</taxon>
        <taxon>Coleoptera</taxon>
        <taxon>Polyphaga</taxon>
        <taxon>Cucujiformia</taxon>
        <taxon>Curculionidae</taxon>
        <taxon>Dryophthorinae</taxon>
        <taxon>Rhynchophorus</taxon>
    </lineage>
</organism>
<keyword evidence="2" id="KW-1185">Reference proteome</keyword>
<comment type="caution">
    <text evidence="1">The sequence shown here is derived from an EMBL/GenBank/DDBJ whole genome shotgun (WGS) entry which is preliminary data.</text>
</comment>
<dbReference type="Proteomes" id="UP000625711">
    <property type="component" value="Unassembled WGS sequence"/>
</dbReference>
<dbReference type="EMBL" id="JAACXV010014184">
    <property type="protein sequence ID" value="KAF7269797.1"/>
    <property type="molecule type" value="Genomic_DNA"/>
</dbReference>
<gene>
    <name evidence="1" type="ORF">GWI33_017183</name>
</gene>
<reference evidence="1" key="1">
    <citation type="submission" date="2020-08" db="EMBL/GenBank/DDBJ databases">
        <title>Genome sequencing and assembly of the red palm weevil Rhynchophorus ferrugineus.</title>
        <authorList>
            <person name="Dias G.B."/>
            <person name="Bergman C.M."/>
            <person name="Manee M."/>
        </authorList>
    </citation>
    <scope>NUCLEOTIDE SEQUENCE</scope>
    <source>
        <strain evidence="1">AA-2017</strain>
        <tissue evidence="1">Whole larva</tissue>
    </source>
</reference>
<evidence type="ECO:0000313" key="1">
    <source>
        <dbReference type="EMBL" id="KAF7269797.1"/>
    </source>
</evidence>
<accession>A0A834HZL8</accession>
<dbReference type="AlphaFoldDB" id="A0A834HZL8"/>
<evidence type="ECO:0000313" key="2">
    <source>
        <dbReference type="Proteomes" id="UP000625711"/>
    </source>
</evidence>
<proteinExistence type="predicted"/>
<sequence length="126" mass="14732">MKVVHKDKVYNFLYRKCNGDKVYICEKKNCRVKLTVTNTLKFVNKCGNHKHDDDVAATVPSEILEDYFKTKFDGSTLEDKVIQLGNYINSERNKLDYEDNLHKIVLRKLFLTDLWNKAIDGDKEKG</sequence>